<proteinExistence type="inferred from homology"/>
<evidence type="ECO:0000256" key="2">
    <source>
        <dbReference type="ARBA" id="ARBA00011748"/>
    </source>
</evidence>
<feature type="signal peptide" evidence="5">
    <location>
        <begin position="1"/>
        <end position="17"/>
    </location>
</feature>
<dbReference type="PANTHER" id="PTHR11245:SF6">
    <property type="entry name" value="DUF19 DOMAIN-CONTAINING PROTEIN"/>
    <property type="match status" value="1"/>
</dbReference>
<name>A0AAV5T4H5_9BILA</name>
<comment type="subunit">
    <text evidence="2">Homodimer; disulfide-linked.</text>
</comment>
<sequence>MIVETLVFVIFAAIANAQNECNAYSQLESAAPCGPSGYARNYGQPNCLNFSNRANTFDARGKQFLTCTRSRLAQFVRQDLIAVSGRGTAQL</sequence>
<dbReference type="EMBL" id="BTSX01000003">
    <property type="protein sequence ID" value="GMS89995.1"/>
    <property type="molecule type" value="Genomic_DNA"/>
</dbReference>
<dbReference type="PANTHER" id="PTHR11245">
    <property type="entry name" value="STANNIOCALCIN"/>
    <property type="match status" value="1"/>
</dbReference>
<protein>
    <recommendedName>
        <fullName evidence="8">Secreted protein</fullName>
    </recommendedName>
</protein>
<evidence type="ECO:0000313" key="7">
    <source>
        <dbReference type="Proteomes" id="UP001432027"/>
    </source>
</evidence>
<evidence type="ECO:0000256" key="1">
    <source>
        <dbReference type="ARBA" id="ARBA00008693"/>
    </source>
</evidence>
<keyword evidence="7" id="KW-1185">Reference proteome</keyword>
<dbReference type="Proteomes" id="UP001432027">
    <property type="component" value="Unassembled WGS sequence"/>
</dbReference>
<accession>A0AAV5T4H5</accession>
<feature type="chain" id="PRO_5043730741" description="Secreted protein" evidence="5">
    <location>
        <begin position="18"/>
        <end position="91"/>
    </location>
</feature>
<keyword evidence="5" id="KW-0732">Signal</keyword>
<evidence type="ECO:0008006" key="8">
    <source>
        <dbReference type="Google" id="ProtNLM"/>
    </source>
</evidence>
<comment type="similarity">
    <text evidence="1">Belongs to the stanniocalcin family.</text>
</comment>
<keyword evidence="3" id="KW-0372">Hormone</keyword>
<comment type="caution">
    <text evidence="6">The sequence shown here is derived from an EMBL/GenBank/DDBJ whole genome shotgun (WGS) entry which is preliminary data.</text>
</comment>
<dbReference type="GO" id="GO:0006874">
    <property type="term" value="P:intracellular calcium ion homeostasis"/>
    <property type="evidence" value="ECO:0007669"/>
    <property type="project" value="TreeGrafter"/>
</dbReference>
<feature type="non-terminal residue" evidence="6">
    <location>
        <position position="91"/>
    </location>
</feature>
<dbReference type="InterPro" id="IPR004978">
    <property type="entry name" value="Stanniocalcin"/>
</dbReference>
<reference evidence="6" key="1">
    <citation type="submission" date="2023-10" db="EMBL/GenBank/DDBJ databases">
        <title>Genome assembly of Pristionchus species.</title>
        <authorList>
            <person name="Yoshida K."/>
            <person name="Sommer R.J."/>
        </authorList>
    </citation>
    <scope>NUCLEOTIDE SEQUENCE</scope>
    <source>
        <strain evidence="6">RS0144</strain>
    </source>
</reference>
<keyword evidence="4" id="KW-1015">Disulfide bond</keyword>
<gene>
    <name evidence="6" type="ORF">PENTCL1PPCAC_12170</name>
</gene>
<dbReference type="GO" id="GO:0005179">
    <property type="term" value="F:hormone activity"/>
    <property type="evidence" value="ECO:0007669"/>
    <property type="project" value="UniProtKB-KW"/>
</dbReference>
<dbReference type="AlphaFoldDB" id="A0AAV5T4H5"/>
<evidence type="ECO:0000256" key="4">
    <source>
        <dbReference type="ARBA" id="ARBA00023157"/>
    </source>
</evidence>
<dbReference type="GO" id="GO:0005615">
    <property type="term" value="C:extracellular space"/>
    <property type="evidence" value="ECO:0007669"/>
    <property type="project" value="TreeGrafter"/>
</dbReference>
<evidence type="ECO:0000256" key="5">
    <source>
        <dbReference type="SAM" id="SignalP"/>
    </source>
</evidence>
<evidence type="ECO:0000256" key="3">
    <source>
        <dbReference type="ARBA" id="ARBA00022702"/>
    </source>
</evidence>
<evidence type="ECO:0000313" key="6">
    <source>
        <dbReference type="EMBL" id="GMS89995.1"/>
    </source>
</evidence>
<organism evidence="6 7">
    <name type="scientific">Pristionchus entomophagus</name>
    <dbReference type="NCBI Taxonomy" id="358040"/>
    <lineage>
        <taxon>Eukaryota</taxon>
        <taxon>Metazoa</taxon>
        <taxon>Ecdysozoa</taxon>
        <taxon>Nematoda</taxon>
        <taxon>Chromadorea</taxon>
        <taxon>Rhabditida</taxon>
        <taxon>Rhabditina</taxon>
        <taxon>Diplogasteromorpha</taxon>
        <taxon>Diplogasteroidea</taxon>
        <taxon>Neodiplogasteridae</taxon>
        <taxon>Pristionchus</taxon>
    </lineage>
</organism>